<evidence type="ECO:0000313" key="3">
    <source>
        <dbReference type="EMBL" id="VVT08646.1"/>
    </source>
</evidence>
<dbReference type="EMBL" id="QAOG01000003">
    <property type="protein sequence ID" value="PTQ60536.1"/>
    <property type="molecule type" value="Genomic_DNA"/>
</dbReference>
<evidence type="ECO:0000313" key="4">
    <source>
        <dbReference type="Proteomes" id="UP000244189"/>
    </source>
</evidence>
<dbReference type="PROSITE" id="PS51318">
    <property type="entry name" value="TAT"/>
    <property type="match status" value="1"/>
</dbReference>
<reference evidence="3 5" key="2">
    <citation type="submission" date="2019-09" db="EMBL/GenBank/DDBJ databases">
        <authorList>
            <person name="Dittami M. S."/>
        </authorList>
    </citation>
    <scope>NUCLEOTIDE SEQUENCE [LARGE SCALE GENOMIC DNA]</scope>
    <source>
        <strain evidence="3">SPHINGO391</strain>
    </source>
</reference>
<evidence type="ECO:0000313" key="2">
    <source>
        <dbReference type="EMBL" id="PTQ60536.1"/>
    </source>
</evidence>
<gene>
    <name evidence="2" type="ORF">C8J26_2248</name>
    <name evidence="3" type="ORF">SPHINGO391_390210</name>
</gene>
<dbReference type="InterPro" id="IPR006311">
    <property type="entry name" value="TAT_signal"/>
</dbReference>
<evidence type="ECO:0000313" key="5">
    <source>
        <dbReference type="Proteomes" id="UP000326857"/>
    </source>
</evidence>
<dbReference type="RefSeq" id="WP_234422595.1">
    <property type="nucleotide sequence ID" value="NZ_JASPFP010000001.1"/>
</dbReference>
<dbReference type="Proteomes" id="UP000244189">
    <property type="component" value="Unassembled WGS sequence"/>
</dbReference>
<sequence length="154" mass="15956">MSDDTRSDQDPIPEAGPDTGSAAGPATGDSAGTPTRRRVLALGAVTAGAVVSIRPALAQTVGSVLNCEIPVPDPSRAGSYIDPDGKTVPARTKGAFPPSPRAFKGEEVKRAMANGSTLPGTDSQRSRAYVNYIRRLQRGQGGFTCFASLQMPRG</sequence>
<organism evidence="2 4">
    <name type="scientific">Sphingomonas aurantiaca</name>
    <dbReference type="NCBI Taxonomy" id="185949"/>
    <lineage>
        <taxon>Bacteria</taxon>
        <taxon>Pseudomonadati</taxon>
        <taxon>Pseudomonadota</taxon>
        <taxon>Alphaproteobacteria</taxon>
        <taxon>Sphingomonadales</taxon>
        <taxon>Sphingomonadaceae</taxon>
        <taxon>Sphingomonas</taxon>
    </lineage>
</organism>
<dbReference type="EMBL" id="CABVLI010000033">
    <property type="protein sequence ID" value="VVT08646.1"/>
    <property type="molecule type" value="Genomic_DNA"/>
</dbReference>
<dbReference type="Proteomes" id="UP000326857">
    <property type="component" value="Unassembled WGS sequence"/>
</dbReference>
<protein>
    <submittedName>
        <fullName evidence="2">Uncharacterized protein</fullName>
    </submittedName>
</protein>
<accession>A0A5E7YPK7</accession>
<keyword evidence="4" id="KW-1185">Reference proteome</keyword>
<dbReference type="AlphaFoldDB" id="A0A2T5GMI5"/>
<reference evidence="2 4" key="1">
    <citation type="submission" date="2018-04" db="EMBL/GenBank/DDBJ databases">
        <title>Genomic Encyclopedia of Type Strains, Phase III (KMG-III): the genomes of soil and plant-associated and newly described type strains.</title>
        <authorList>
            <person name="Whitman W."/>
        </authorList>
    </citation>
    <scope>NUCLEOTIDE SEQUENCE [LARGE SCALE GENOMIC DNA]</scope>
    <source>
        <strain evidence="2 4">MA101b</strain>
    </source>
</reference>
<feature type="region of interest" description="Disordered" evidence="1">
    <location>
        <begin position="1"/>
        <end position="35"/>
    </location>
</feature>
<accession>A0A2T5GMI5</accession>
<evidence type="ECO:0000256" key="1">
    <source>
        <dbReference type="SAM" id="MobiDB-lite"/>
    </source>
</evidence>
<feature type="region of interest" description="Disordered" evidence="1">
    <location>
        <begin position="72"/>
        <end position="102"/>
    </location>
</feature>
<name>A0A2T5GMI5_9SPHN</name>
<proteinExistence type="predicted"/>